<protein>
    <recommendedName>
        <fullName evidence="3">Lipoprotein</fullName>
    </recommendedName>
</protein>
<comment type="caution">
    <text evidence="1">The sequence shown here is derived from an EMBL/GenBank/DDBJ whole genome shotgun (WGS) entry which is preliminary data.</text>
</comment>
<dbReference type="Proteomes" id="UP001284033">
    <property type="component" value="Unassembled WGS sequence"/>
</dbReference>
<sequence length="197" mass="22007">MKIKNVLLPVAALVLFSCNTDKNKVTETATNDSVSTTEQISVTDSLATETDENLALRVKNYLNKSFLTKEDAKVITPEDKKFSLAQVDLNNDGKNEVFVYLNSSYFCGSGGCTVLLLQNDLKPITTFTVTRPPFWVQSKEENGWKVLSVQDREGWKTLTFNNGTYPSNPSLLDVSQEPNKVEATEVLSETNTKEYTF</sequence>
<dbReference type="PROSITE" id="PS51257">
    <property type="entry name" value="PROKAR_LIPOPROTEIN"/>
    <property type="match status" value="1"/>
</dbReference>
<evidence type="ECO:0008006" key="3">
    <source>
        <dbReference type="Google" id="ProtNLM"/>
    </source>
</evidence>
<dbReference type="EMBL" id="JAQZHK010000006">
    <property type="protein sequence ID" value="MDY3513216.1"/>
    <property type="molecule type" value="Genomic_DNA"/>
</dbReference>
<evidence type="ECO:0000313" key="2">
    <source>
        <dbReference type="Proteomes" id="UP001284033"/>
    </source>
</evidence>
<accession>A0AAP6HG70</accession>
<proteinExistence type="predicted"/>
<evidence type="ECO:0000313" key="1">
    <source>
        <dbReference type="EMBL" id="MDY3513216.1"/>
    </source>
</evidence>
<organism evidence="1 2">
    <name type="scientific">Riemerella anatipestifer</name>
    <name type="common">Moraxella anatipestifer</name>
    <dbReference type="NCBI Taxonomy" id="34085"/>
    <lineage>
        <taxon>Bacteria</taxon>
        <taxon>Pseudomonadati</taxon>
        <taxon>Bacteroidota</taxon>
        <taxon>Flavobacteriia</taxon>
        <taxon>Flavobacteriales</taxon>
        <taxon>Weeksellaceae</taxon>
        <taxon>Riemerella</taxon>
    </lineage>
</organism>
<name>A0AAP6HG70_RIEAN</name>
<reference evidence="1" key="1">
    <citation type="submission" date="2023-01" db="EMBL/GenBank/DDBJ databases">
        <title>Genome-based studies on antimicrobial resistance profiles of Riemerella anatipestifer in China, 1994 to 2021.</title>
        <authorList>
            <person name="Yang Z."/>
            <person name="Zhu D."/>
        </authorList>
    </citation>
    <scope>NUCLEOTIDE SEQUENCE</scope>
    <source>
        <strain evidence="1">RCAD1218</strain>
    </source>
</reference>
<gene>
    <name evidence="1" type="ORF">PG303_08320</name>
</gene>
<dbReference type="RefSeq" id="WP_109475166.1">
    <property type="nucleotide sequence ID" value="NZ_CP121210.1"/>
</dbReference>
<dbReference type="AlphaFoldDB" id="A0AAP6HG70"/>